<dbReference type="PANTHER" id="PTHR30086">
    <property type="entry name" value="ARGININE EXPORTER PROTEIN ARGO"/>
    <property type="match status" value="1"/>
</dbReference>
<evidence type="ECO:0000256" key="3">
    <source>
        <dbReference type="ARBA" id="ARBA00022692"/>
    </source>
</evidence>
<sequence length="199" mass="21081">MMTIDTLFALMALLFTAAFTPGPNNALLANSGATFGLGRTVPHILGVALGFSLMLFIVGFMLGGLFQASVLLQNLLKWGGILVLLWLAWKIASAGGLTGKSGRPRPFTFVEAAAFQWINPKAWVMAIAVTTQFVLVDAPLQSAVIVAAVSVAAGLTSASSWAVLGQYLTRWLNTPERLRAFNILMGALIAGCVLFLLKA</sequence>
<geneLocation type="plasmid" evidence="7 8">
    <name>unnamed4</name>
</geneLocation>
<keyword evidence="2" id="KW-1003">Cell membrane</keyword>
<organism evidence="7 8">
    <name type="scientific">Qingshengfaniella alkalisoli</name>
    <dbReference type="NCBI Taxonomy" id="2599296"/>
    <lineage>
        <taxon>Bacteria</taxon>
        <taxon>Pseudomonadati</taxon>
        <taxon>Pseudomonadota</taxon>
        <taxon>Alphaproteobacteria</taxon>
        <taxon>Rhodobacterales</taxon>
        <taxon>Paracoccaceae</taxon>
        <taxon>Qingshengfaniella</taxon>
    </lineage>
</organism>
<accession>A0A5B8J2T5</accession>
<dbReference type="Proteomes" id="UP000318483">
    <property type="component" value="Plasmid unnamed4"/>
</dbReference>
<dbReference type="EMBL" id="CP042265">
    <property type="protein sequence ID" value="QDY71441.1"/>
    <property type="molecule type" value="Genomic_DNA"/>
</dbReference>
<dbReference type="PANTHER" id="PTHR30086:SF20">
    <property type="entry name" value="ARGININE EXPORTER PROTEIN ARGO-RELATED"/>
    <property type="match status" value="1"/>
</dbReference>
<evidence type="ECO:0000256" key="1">
    <source>
        <dbReference type="ARBA" id="ARBA00004651"/>
    </source>
</evidence>
<evidence type="ECO:0000256" key="5">
    <source>
        <dbReference type="ARBA" id="ARBA00023136"/>
    </source>
</evidence>
<comment type="subcellular location">
    <subcellularLocation>
        <location evidence="1">Cell membrane</location>
        <topology evidence="1">Multi-pass membrane protein</topology>
    </subcellularLocation>
</comment>
<dbReference type="GO" id="GO:0033228">
    <property type="term" value="P:cysteine export across plasma membrane"/>
    <property type="evidence" value="ECO:0007669"/>
    <property type="project" value="TreeGrafter"/>
</dbReference>
<feature type="transmembrane region" description="Helical" evidence="6">
    <location>
        <begin position="78"/>
        <end position="97"/>
    </location>
</feature>
<keyword evidence="7" id="KW-0614">Plasmid</keyword>
<feature type="transmembrane region" description="Helical" evidence="6">
    <location>
        <begin position="44"/>
        <end position="66"/>
    </location>
</feature>
<feature type="transmembrane region" description="Helical" evidence="6">
    <location>
        <begin position="117"/>
        <end position="136"/>
    </location>
</feature>
<gene>
    <name evidence="7" type="ORF">FPZ52_17320</name>
</gene>
<feature type="transmembrane region" description="Helical" evidence="6">
    <location>
        <begin position="180"/>
        <end position="197"/>
    </location>
</feature>
<evidence type="ECO:0000313" key="7">
    <source>
        <dbReference type="EMBL" id="QDY71441.1"/>
    </source>
</evidence>
<dbReference type="GO" id="GO:0005886">
    <property type="term" value="C:plasma membrane"/>
    <property type="evidence" value="ECO:0007669"/>
    <property type="project" value="UniProtKB-SubCell"/>
</dbReference>
<dbReference type="AlphaFoldDB" id="A0A5B8J2T5"/>
<dbReference type="KEGG" id="lit:FPZ52_17320"/>
<keyword evidence="3 6" id="KW-0812">Transmembrane</keyword>
<name>A0A5B8J2T5_9RHOB</name>
<proteinExistence type="predicted"/>
<protein>
    <submittedName>
        <fullName evidence="7">LysE family translocator</fullName>
    </submittedName>
</protein>
<dbReference type="InterPro" id="IPR001123">
    <property type="entry name" value="LeuE-type"/>
</dbReference>
<keyword evidence="5 6" id="KW-0472">Membrane</keyword>
<keyword evidence="4 6" id="KW-1133">Transmembrane helix</keyword>
<feature type="transmembrane region" description="Helical" evidence="6">
    <location>
        <begin position="143"/>
        <end position="168"/>
    </location>
</feature>
<evidence type="ECO:0000313" key="8">
    <source>
        <dbReference type="Proteomes" id="UP000318483"/>
    </source>
</evidence>
<dbReference type="Pfam" id="PF01810">
    <property type="entry name" value="LysE"/>
    <property type="match status" value="1"/>
</dbReference>
<evidence type="ECO:0000256" key="2">
    <source>
        <dbReference type="ARBA" id="ARBA00022475"/>
    </source>
</evidence>
<evidence type="ECO:0000256" key="6">
    <source>
        <dbReference type="SAM" id="Phobius"/>
    </source>
</evidence>
<dbReference type="GO" id="GO:0015171">
    <property type="term" value="F:amino acid transmembrane transporter activity"/>
    <property type="evidence" value="ECO:0007669"/>
    <property type="project" value="TreeGrafter"/>
</dbReference>
<reference evidence="7 8" key="1">
    <citation type="submission" date="2019-07" db="EMBL/GenBank/DDBJ databases">
        <title>Litoreibacter alkalisoli sp. nov., isolated from saline-alkaline soil.</title>
        <authorList>
            <person name="Wang S."/>
            <person name="Xu L."/>
            <person name="Xing Y.-T."/>
            <person name="Sun J.-Q."/>
        </authorList>
    </citation>
    <scope>NUCLEOTIDE SEQUENCE [LARGE SCALE GENOMIC DNA]</scope>
    <source>
        <strain evidence="7 8">LN3S51</strain>
        <plasmid evidence="7 8">unnamed4</plasmid>
    </source>
</reference>
<keyword evidence="8" id="KW-1185">Reference proteome</keyword>
<dbReference type="OrthoDB" id="9812084at2"/>
<evidence type="ECO:0000256" key="4">
    <source>
        <dbReference type="ARBA" id="ARBA00022989"/>
    </source>
</evidence>